<feature type="transmembrane region" description="Helical" evidence="17">
    <location>
        <begin position="917"/>
        <end position="936"/>
    </location>
</feature>
<evidence type="ECO:0000256" key="15">
    <source>
        <dbReference type="PROSITE-ProRule" id="PRU00288"/>
    </source>
</evidence>
<dbReference type="SMART" id="SM00105">
    <property type="entry name" value="ArfGap"/>
    <property type="match status" value="1"/>
</dbReference>
<evidence type="ECO:0000256" key="5">
    <source>
        <dbReference type="ARBA" id="ARBA00022723"/>
    </source>
</evidence>
<evidence type="ECO:0000256" key="11">
    <source>
        <dbReference type="ARBA" id="ARBA00023034"/>
    </source>
</evidence>
<dbReference type="PROSITE" id="PS50115">
    <property type="entry name" value="ARFGAP"/>
    <property type="match status" value="1"/>
</dbReference>
<name>A0A6A6M3D3_HEVBR</name>
<feature type="transmembrane region" description="Helical" evidence="17">
    <location>
        <begin position="860"/>
        <end position="883"/>
    </location>
</feature>
<feature type="transmembrane region" description="Helical" evidence="17">
    <location>
        <begin position="655"/>
        <end position="673"/>
    </location>
</feature>
<dbReference type="FunFam" id="1.10.472.100:FF:000002">
    <property type="entry name" value="Presenilin"/>
    <property type="match status" value="1"/>
</dbReference>
<sequence length="950" mass="103629">MGSRKEEERNEKIIRGLMKLPPNRRCINCNSLGPQYICTNFWTFICMTCSGIHREFTHRVKSVSMSKFTSQEVEALQNGGNQRAREVYLRDWDQQRQRLPDNSNVEKVREFIKTVYVDKKYAGGKTHDKPPRDLQRLRSHEDRCYGKQTAVLTRKPGSDRGLYVGKMSSFICSPTHLNEKMFEDRFANEGSVSRVSDYSASSGCDLFSTESPNFQKDMGSSSPPIHTPRDNSGENAPHRKIDLFSEENIERDAEGFPHQQRTTSFGSIASFDSNSASVKSYNSGNLPDAVSEPEQGTGTRQDRVPTSPQLSASESCAASPTSSINLLEAPLNPAPSLNACQTTQTSPPSSLDLFGGIVQQQSVTSLDQNLPELSVSKNDGWATFHCQPTASAGNLTPSVTLSSIGSSAKLDQVSSLDTGMQWPPLQNSIAQGSSGPWNNSLLNLQASDDTSSAQKWNAFGNVITPLPLEGTNQGCQPHIAAQMPSSAAGQYLGLKAFEDPSNDGIQRAAPYEGLSGLNGLLDIVLDPSYTPPQNPLMEAPQSHTISHKSTNPFDLPYDSDLEPGNMFLDMSSFQSALPNPHLPSPFLGGVTEPWFPQDSATTYIPAVPQGTMGGSIFLSLIQHFSIPVDSITCIILLFNFTIVGVLSVFAGGIPIFLRQGYMVALGIFVAVWFTKLPEWTTWVLLVALAVYDLVAVLAPGGPLKLLVELAQTRDEELPALVYEARPAVSQNMNNHGRSLDLLIGGVSDSGLVEMQAMSDHNVNRNESENFVNSEYSAIPVRNFGNMEGVGNRNDTERSPLVGFSRERHSSSSESLEYSTVVGNQGSETVVDEERSPLVDTLGLGNGREQVRRDASENPMVAIRGIKLGLGDFIFYSVLVGRAAMYDLMTVYACYLAIVSGLGCTLILLSVCRQALPALPISIALGVVFYFLTRLLMEPFIVGMATNLMMF</sequence>
<dbReference type="GO" id="GO:0016485">
    <property type="term" value="P:protein processing"/>
    <property type="evidence" value="ECO:0007669"/>
    <property type="project" value="InterPro"/>
</dbReference>
<dbReference type="Pfam" id="PF01080">
    <property type="entry name" value="Presenilin"/>
    <property type="match status" value="1"/>
</dbReference>
<feature type="transmembrane region" description="Helical" evidence="17">
    <location>
        <begin position="679"/>
        <end position="698"/>
    </location>
</feature>
<keyword evidence="6 15" id="KW-0863">Zinc-finger</keyword>
<dbReference type="EMBL" id="JAAGAX010000008">
    <property type="protein sequence ID" value="KAF2306853.1"/>
    <property type="molecule type" value="Genomic_DNA"/>
</dbReference>
<dbReference type="GO" id="GO:0005096">
    <property type="term" value="F:GTPase activator activity"/>
    <property type="evidence" value="ECO:0007669"/>
    <property type="project" value="InterPro"/>
</dbReference>
<dbReference type="Gene3D" id="1.10.472.100">
    <property type="entry name" value="Presenilin"/>
    <property type="match status" value="1"/>
</dbReference>
<dbReference type="AlphaFoldDB" id="A0A6A6M3D3"/>
<keyword evidence="20" id="KW-1185">Reference proteome</keyword>
<proteinExistence type="inferred from homology"/>
<keyword evidence="10 17" id="KW-1133">Transmembrane helix</keyword>
<keyword evidence="4 17" id="KW-0812">Transmembrane</keyword>
<evidence type="ECO:0000256" key="4">
    <source>
        <dbReference type="ARBA" id="ARBA00022692"/>
    </source>
</evidence>
<feature type="compositionally biased region" description="Basic and acidic residues" evidence="16">
    <location>
        <begin position="227"/>
        <end position="237"/>
    </location>
</feature>
<comment type="subcellular location">
    <subcellularLocation>
        <location evidence="1">Endoplasmic reticulum membrane</location>
        <topology evidence="1">Multi-pass membrane protein</topology>
    </subcellularLocation>
    <subcellularLocation>
        <location evidence="2">Golgi apparatus membrane</location>
        <topology evidence="2">Multi-pass membrane protein</topology>
    </subcellularLocation>
</comment>
<dbReference type="InterPro" id="IPR006639">
    <property type="entry name" value="Preselin/SPP"/>
</dbReference>
<evidence type="ECO:0000256" key="13">
    <source>
        <dbReference type="ARBA" id="ARBA00059584"/>
    </source>
</evidence>
<dbReference type="PRINTS" id="PR00405">
    <property type="entry name" value="REVINTRACTNG"/>
</dbReference>
<dbReference type="GO" id="GO:0007219">
    <property type="term" value="P:Notch signaling pathway"/>
    <property type="evidence" value="ECO:0007669"/>
    <property type="project" value="UniProtKB-KW"/>
</dbReference>
<evidence type="ECO:0000259" key="18">
    <source>
        <dbReference type="PROSITE" id="PS50115"/>
    </source>
</evidence>
<dbReference type="SMART" id="SM00730">
    <property type="entry name" value="PSN"/>
    <property type="match status" value="1"/>
</dbReference>
<dbReference type="GO" id="GO:0005798">
    <property type="term" value="C:Golgi-associated vesicle"/>
    <property type="evidence" value="ECO:0007669"/>
    <property type="project" value="UniProtKB-ARBA"/>
</dbReference>
<keyword evidence="7" id="KW-0256">Endoplasmic reticulum</keyword>
<dbReference type="CDD" id="cd08838">
    <property type="entry name" value="ArfGap_AGFG"/>
    <property type="match status" value="1"/>
</dbReference>
<feature type="region of interest" description="Disordered" evidence="16">
    <location>
        <begin position="786"/>
        <end position="805"/>
    </location>
</feature>
<dbReference type="Pfam" id="PF01412">
    <property type="entry name" value="ArfGap"/>
    <property type="match status" value="1"/>
</dbReference>
<feature type="region of interest" description="Disordered" evidence="16">
    <location>
        <begin position="209"/>
        <end position="237"/>
    </location>
</feature>
<evidence type="ECO:0000256" key="12">
    <source>
        <dbReference type="ARBA" id="ARBA00023136"/>
    </source>
</evidence>
<dbReference type="GO" id="GO:0008270">
    <property type="term" value="F:zinc ion binding"/>
    <property type="evidence" value="ECO:0007669"/>
    <property type="project" value="UniProtKB-KW"/>
</dbReference>
<comment type="function">
    <text evidence="13">Probable subunit of the gamma-secretase complex, an endoprotease complex that catalyzes the intramembrane cleavage of integral membrane proteins such as Notch receptors.</text>
</comment>
<dbReference type="InterPro" id="IPR037278">
    <property type="entry name" value="ARFGAP/RecO"/>
</dbReference>
<evidence type="ECO:0000256" key="7">
    <source>
        <dbReference type="ARBA" id="ARBA00022824"/>
    </source>
</evidence>
<reference evidence="19 20" key="1">
    <citation type="journal article" date="2020" name="Mol. Plant">
        <title>The Chromosome-Based Rubber Tree Genome Provides New Insights into Spurge Genome Evolution and Rubber Biosynthesis.</title>
        <authorList>
            <person name="Liu J."/>
            <person name="Shi C."/>
            <person name="Shi C.C."/>
            <person name="Li W."/>
            <person name="Zhang Q.J."/>
            <person name="Zhang Y."/>
            <person name="Li K."/>
            <person name="Lu H.F."/>
            <person name="Shi C."/>
            <person name="Zhu S.T."/>
            <person name="Xiao Z.Y."/>
            <person name="Nan H."/>
            <person name="Yue Y."/>
            <person name="Zhu X.G."/>
            <person name="Wu Y."/>
            <person name="Hong X.N."/>
            <person name="Fan G.Y."/>
            <person name="Tong Y."/>
            <person name="Zhang D."/>
            <person name="Mao C.L."/>
            <person name="Liu Y.L."/>
            <person name="Hao S.J."/>
            <person name="Liu W.Q."/>
            <person name="Lv M.Q."/>
            <person name="Zhang H.B."/>
            <person name="Liu Y."/>
            <person name="Hu-Tang G.R."/>
            <person name="Wang J.P."/>
            <person name="Wang J.H."/>
            <person name="Sun Y.H."/>
            <person name="Ni S.B."/>
            <person name="Chen W.B."/>
            <person name="Zhang X.C."/>
            <person name="Jiao Y.N."/>
            <person name="Eichler E.E."/>
            <person name="Li G.H."/>
            <person name="Liu X."/>
            <person name="Gao L.Z."/>
        </authorList>
    </citation>
    <scope>NUCLEOTIDE SEQUENCE [LARGE SCALE GENOMIC DNA]</scope>
    <source>
        <strain evidence="20">cv. GT1</strain>
        <tissue evidence="19">Leaf</tissue>
    </source>
</reference>
<keyword evidence="5" id="KW-0479">Metal-binding</keyword>
<dbReference type="InterPro" id="IPR044820">
    <property type="entry name" value="AGD14-like"/>
</dbReference>
<keyword evidence="8" id="KW-0862">Zinc</keyword>
<evidence type="ECO:0000256" key="9">
    <source>
        <dbReference type="ARBA" id="ARBA00022976"/>
    </source>
</evidence>
<evidence type="ECO:0000256" key="2">
    <source>
        <dbReference type="ARBA" id="ARBA00004653"/>
    </source>
</evidence>
<dbReference type="PANTHER" id="PTHR46085">
    <property type="entry name" value="ARFGAP/RECO-RELATED"/>
    <property type="match status" value="1"/>
</dbReference>
<feature type="compositionally biased region" description="Polar residues" evidence="16">
    <location>
        <begin position="294"/>
        <end position="321"/>
    </location>
</feature>
<evidence type="ECO:0000256" key="10">
    <source>
        <dbReference type="ARBA" id="ARBA00022989"/>
    </source>
</evidence>
<feature type="domain" description="Arf-GAP" evidence="18">
    <location>
        <begin position="11"/>
        <end position="133"/>
    </location>
</feature>
<evidence type="ECO:0000256" key="16">
    <source>
        <dbReference type="SAM" id="MobiDB-lite"/>
    </source>
</evidence>
<evidence type="ECO:0000256" key="6">
    <source>
        <dbReference type="ARBA" id="ARBA00022771"/>
    </source>
</evidence>
<dbReference type="Gene3D" id="1.10.220.150">
    <property type="entry name" value="Arf GTPase activating protein"/>
    <property type="match status" value="1"/>
</dbReference>
<dbReference type="GO" id="GO:0005789">
    <property type="term" value="C:endoplasmic reticulum membrane"/>
    <property type="evidence" value="ECO:0007669"/>
    <property type="project" value="UniProtKB-SubCell"/>
</dbReference>
<dbReference type="GO" id="GO:0000139">
    <property type="term" value="C:Golgi membrane"/>
    <property type="evidence" value="ECO:0007669"/>
    <property type="project" value="UniProtKB-SubCell"/>
</dbReference>
<evidence type="ECO:0000256" key="8">
    <source>
        <dbReference type="ARBA" id="ARBA00022833"/>
    </source>
</evidence>
<evidence type="ECO:0000256" key="14">
    <source>
        <dbReference type="ARBA" id="ARBA00062638"/>
    </source>
</evidence>
<feature type="region of interest" description="Disordered" evidence="16">
    <location>
        <begin position="278"/>
        <end position="321"/>
    </location>
</feature>
<protein>
    <recommendedName>
        <fullName evidence="18">Arf-GAP domain-containing protein</fullName>
    </recommendedName>
</protein>
<comment type="similarity">
    <text evidence="3">Belongs to the peptidase A22A family.</text>
</comment>
<feature type="transmembrane region" description="Helical" evidence="17">
    <location>
        <begin position="889"/>
        <end position="910"/>
    </location>
</feature>
<evidence type="ECO:0000313" key="20">
    <source>
        <dbReference type="Proteomes" id="UP000467840"/>
    </source>
</evidence>
<feature type="transmembrane region" description="Helical" evidence="17">
    <location>
        <begin position="624"/>
        <end position="648"/>
    </location>
</feature>
<evidence type="ECO:0000256" key="17">
    <source>
        <dbReference type="SAM" id="Phobius"/>
    </source>
</evidence>
<dbReference type="FunFam" id="1.10.220.150:FF:000005">
    <property type="entry name" value="Arf-GAP domain and FG repeat-containing protein 1"/>
    <property type="match status" value="1"/>
</dbReference>
<comment type="subunit">
    <text evidence="14">Homodimer. Probable component of the gamma-secretase complex, a complex composed of a presenilin homodimer, nicastrin, APH1 and PEN2.</text>
</comment>
<evidence type="ECO:0000256" key="1">
    <source>
        <dbReference type="ARBA" id="ARBA00004477"/>
    </source>
</evidence>
<dbReference type="InterPro" id="IPR038508">
    <property type="entry name" value="ArfGAP_dom_sf"/>
</dbReference>
<keyword evidence="12 17" id="KW-0472">Membrane</keyword>
<keyword evidence="9" id="KW-0914">Notch signaling pathway</keyword>
<evidence type="ECO:0000256" key="3">
    <source>
        <dbReference type="ARBA" id="ARBA00008604"/>
    </source>
</evidence>
<comment type="caution">
    <text evidence="19">The sequence shown here is derived from an EMBL/GenBank/DDBJ whole genome shotgun (WGS) entry which is preliminary data.</text>
</comment>
<keyword evidence="11" id="KW-0333">Golgi apparatus</keyword>
<accession>A0A6A6M3D3</accession>
<feature type="compositionally biased region" description="Polar residues" evidence="16">
    <location>
        <begin position="209"/>
        <end position="224"/>
    </location>
</feature>
<dbReference type="PANTHER" id="PTHR46085:SF4">
    <property type="entry name" value="ADP-RIBOSYLATION FACTOR GTPASE-ACTIVATING PROTEIN AGD14-RELATED"/>
    <property type="match status" value="1"/>
</dbReference>
<dbReference type="SUPFAM" id="SSF57863">
    <property type="entry name" value="ArfGap/RecO-like zinc finger"/>
    <property type="match status" value="1"/>
</dbReference>
<dbReference type="InterPro" id="IPR042524">
    <property type="entry name" value="Presenilin_C"/>
</dbReference>
<evidence type="ECO:0000313" key="19">
    <source>
        <dbReference type="EMBL" id="KAF2306853.1"/>
    </source>
</evidence>
<dbReference type="InterPro" id="IPR001108">
    <property type="entry name" value="Peptidase_A22A"/>
</dbReference>
<dbReference type="Proteomes" id="UP000467840">
    <property type="component" value="Chromosome 9"/>
</dbReference>
<dbReference type="GO" id="GO:0042500">
    <property type="term" value="F:aspartic endopeptidase activity, intramembrane cleaving"/>
    <property type="evidence" value="ECO:0007669"/>
    <property type="project" value="InterPro"/>
</dbReference>
<dbReference type="InterPro" id="IPR001164">
    <property type="entry name" value="ArfGAP_dom"/>
</dbReference>
<organism evidence="19 20">
    <name type="scientific">Hevea brasiliensis</name>
    <name type="common">Para rubber tree</name>
    <name type="synonym">Siphonia brasiliensis</name>
    <dbReference type="NCBI Taxonomy" id="3981"/>
    <lineage>
        <taxon>Eukaryota</taxon>
        <taxon>Viridiplantae</taxon>
        <taxon>Streptophyta</taxon>
        <taxon>Embryophyta</taxon>
        <taxon>Tracheophyta</taxon>
        <taxon>Spermatophyta</taxon>
        <taxon>Magnoliopsida</taxon>
        <taxon>eudicotyledons</taxon>
        <taxon>Gunneridae</taxon>
        <taxon>Pentapetalae</taxon>
        <taxon>rosids</taxon>
        <taxon>fabids</taxon>
        <taxon>Malpighiales</taxon>
        <taxon>Euphorbiaceae</taxon>
        <taxon>Crotonoideae</taxon>
        <taxon>Micrandreae</taxon>
        <taxon>Hevea</taxon>
    </lineage>
</organism>
<gene>
    <name evidence="19" type="ORF">GH714_022043</name>
</gene>